<accession>A0A6J4NHY6</accession>
<proteinExistence type="predicted"/>
<gene>
    <name evidence="2" type="ORF">AVDCRST_MAG01-01-189</name>
</gene>
<feature type="region of interest" description="Disordered" evidence="1">
    <location>
        <begin position="1"/>
        <end position="37"/>
    </location>
</feature>
<sequence>MRSASNTSPGREGNVTSLPAAVVGHEKPGGIGQVMWL</sequence>
<evidence type="ECO:0000256" key="1">
    <source>
        <dbReference type="SAM" id="MobiDB-lite"/>
    </source>
</evidence>
<evidence type="ECO:0000313" key="2">
    <source>
        <dbReference type="EMBL" id="CAA9385037.1"/>
    </source>
</evidence>
<organism evidence="2">
    <name type="scientific">uncultured Rubrobacteraceae bacterium</name>
    <dbReference type="NCBI Taxonomy" id="349277"/>
    <lineage>
        <taxon>Bacteria</taxon>
        <taxon>Bacillati</taxon>
        <taxon>Actinomycetota</taxon>
        <taxon>Rubrobacteria</taxon>
        <taxon>Rubrobacterales</taxon>
        <taxon>Rubrobacteraceae</taxon>
        <taxon>environmental samples</taxon>
    </lineage>
</organism>
<feature type="compositionally biased region" description="Polar residues" evidence="1">
    <location>
        <begin position="1"/>
        <end position="17"/>
    </location>
</feature>
<reference evidence="2" key="1">
    <citation type="submission" date="2020-02" db="EMBL/GenBank/DDBJ databases">
        <authorList>
            <person name="Meier V. D."/>
        </authorList>
    </citation>
    <scope>NUCLEOTIDE SEQUENCE</scope>
    <source>
        <strain evidence="2">AVDCRST_MAG01</strain>
    </source>
</reference>
<dbReference type="EMBL" id="CADCUW010000026">
    <property type="protein sequence ID" value="CAA9385037.1"/>
    <property type="molecule type" value="Genomic_DNA"/>
</dbReference>
<dbReference type="AlphaFoldDB" id="A0A6J4NHY6"/>
<name>A0A6J4NHY6_9ACTN</name>
<protein>
    <submittedName>
        <fullName evidence="2">Uncharacterized protein</fullName>
    </submittedName>
</protein>